<dbReference type="PIRSF" id="PIRSF010521">
    <property type="entry name" value="DUF922_bac"/>
    <property type="match status" value="1"/>
</dbReference>
<evidence type="ECO:0000313" key="3">
    <source>
        <dbReference type="Proteomes" id="UP000094342"/>
    </source>
</evidence>
<evidence type="ECO:0000256" key="1">
    <source>
        <dbReference type="SAM" id="SignalP"/>
    </source>
</evidence>
<dbReference type="EMBL" id="LYBW01000056">
    <property type="protein sequence ID" value="ODR91374.1"/>
    <property type="molecule type" value="Genomic_DNA"/>
</dbReference>
<feature type="chain" id="PRO_5009138171" evidence="1">
    <location>
        <begin position="27"/>
        <end position="209"/>
    </location>
</feature>
<reference evidence="3" key="1">
    <citation type="submission" date="2016-05" db="EMBL/GenBank/DDBJ databases">
        <authorList>
            <person name="Li Y."/>
        </authorList>
    </citation>
    <scope>NUCLEOTIDE SEQUENCE [LARGE SCALE GENOMIC DNA]</scope>
    <source>
        <strain evidence="3">YIC4027</strain>
    </source>
</reference>
<dbReference type="OrthoDB" id="7888967at2"/>
<comment type="caution">
    <text evidence="2">The sequence shown here is derived from an EMBL/GenBank/DDBJ whole genome shotgun (WGS) entry which is preliminary data.</text>
</comment>
<name>A0A1E3VCW2_9HYPH</name>
<proteinExistence type="predicted"/>
<dbReference type="Proteomes" id="UP000094342">
    <property type="component" value="Unassembled WGS sequence"/>
</dbReference>
<feature type="signal peptide" evidence="1">
    <location>
        <begin position="1"/>
        <end position="26"/>
    </location>
</feature>
<keyword evidence="3" id="KW-1185">Reference proteome</keyword>
<accession>A0A1E3VCW2</accession>
<dbReference type="InterPro" id="IPR010321">
    <property type="entry name" value="DUF922"/>
</dbReference>
<gene>
    <name evidence="2" type="ORF">A8M32_11320</name>
</gene>
<dbReference type="STRING" id="1752398.A8M32_11320"/>
<dbReference type="Pfam" id="PF06037">
    <property type="entry name" value="DUF922"/>
    <property type="match status" value="1"/>
</dbReference>
<dbReference type="RefSeq" id="WP_069458482.1">
    <property type="nucleotide sequence ID" value="NZ_CP034909.1"/>
</dbReference>
<dbReference type="AlphaFoldDB" id="A0A1E3VCW2"/>
<protein>
    <submittedName>
        <fullName evidence="2">Peptidase</fullName>
    </submittedName>
</protein>
<evidence type="ECO:0000313" key="2">
    <source>
        <dbReference type="EMBL" id="ODR91374.1"/>
    </source>
</evidence>
<organism evidence="2 3">
    <name type="scientific">Sinorhizobium alkalisoli</name>
    <dbReference type="NCBI Taxonomy" id="1752398"/>
    <lineage>
        <taxon>Bacteria</taxon>
        <taxon>Pseudomonadati</taxon>
        <taxon>Pseudomonadota</taxon>
        <taxon>Alphaproteobacteria</taxon>
        <taxon>Hyphomicrobiales</taxon>
        <taxon>Rhizobiaceae</taxon>
        <taxon>Sinorhizobium/Ensifer group</taxon>
        <taxon>Sinorhizobium</taxon>
    </lineage>
</organism>
<sequence length="209" mass="23282">MSRAPVSMKAALVAFFVGFPLGSAVAETAISKSISYFSIGGRTAAELDKALSATGPLMTSTGSRHPGATRIKFGGTVTYVSRNGRCAVGSARVTLNTRIILPRWKHRRQANPDLALVWDTLAADIKRHEERHAEIARLHARRMEKALLTLRPEADCARMQARVADVSAKEVEIHDKDQARFDRTEAANFDRRMVRLLQYRLERLKKAQD</sequence>
<keyword evidence="1" id="KW-0732">Signal</keyword>